<dbReference type="PANTHER" id="PTHR32282">
    <property type="entry name" value="BINDING PROTEIN TRANSPEPTIDASE, PUTATIVE-RELATED"/>
    <property type="match status" value="1"/>
</dbReference>
<dbReference type="InterPro" id="IPR001460">
    <property type="entry name" value="PCN-bd_Tpept"/>
</dbReference>
<evidence type="ECO:0000256" key="6">
    <source>
        <dbReference type="ARBA" id="ARBA00023268"/>
    </source>
</evidence>
<dbReference type="InterPro" id="IPR050396">
    <property type="entry name" value="Glycosyltr_51/Transpeptidase"/>
</dbReference>
<evidence type="ECO:0000313" key="12">
    <source>
        <dbReference type="Proteomes" id="UP001321481"/>
    </source>
</evidence>
<keyword evidence="1" id="KW-0121">Carboxypeptidase</keyword>
<keyword evidence="4" id="KW-0808">Transferase</keyword>
<sequence length="904" mass="95634">MPHSKRTATGVFGGVLGLIGLSTVAGVLVTATVTPAIAVSGYAASSAIEMFDNMPSYLKIDKLMLPTELYAKNGAGDWTVMTEFYDQNRIPVTFDEVNPVLYDAILSSEDKNFYTHGGIDLIGTLSALAGNLGSGTNRGGSSITQQYVKNVLQQNCEAEATSDDEVRVCYEESTVNSGTAGYERKLQEMRYAIQLEKEYSKDEILIGYLNIAHFGGSVYGIGAAASYYFNTTVDKLSIGQSAALAGMVVEPNTLRIDRPERGSVTNSEGEPINTAADGYALTKDRQQYVLGRMLKDGKITQEEFDLYNEGTITPKINPRRTGCQQAKGMEFFCEYVVSQIKRDAAFGETPEERTAALRRGGLKVYTTIDASLQAAARDAISIVPSSVDYMELGATGTQVEVGTGRILSMVQNRPYSVETGNRNTTQLNYNVRQVDGGASGFSAGSTYKLFSLINWLQEGNSVNANVNGRVGIKNVETCNGNIVQQPADNSGQTNHIGNFEGSSGYNGTPYNFTKDSLNSGFLAMAERISVCSTNQVAMDLGVMRGTGDPLDNENVPYDVLGSGNVAPLDMAQVYAAVASNGILCESKAIDKVLNADGSEHPIPERTCERGMSEAVASTAAYALQAVMQGDGTGSGSRTYDGVPILGKTGIHQFEHTWMDGASTEVATVVWVGNEKATQIAGVGTDTKDDDRWANIKLDEHWENGWRLSRIRNAIWPVMQRAANAEYGGQAFPQPDKDLTKREYVNLPNVVGMDVEEATDVLEERGFSVTVGDPVDATEEAGTIVEQSPGAGRVPSGTTVTISPSNGEGATVPGVGGTPEDAQAALRAAGFTNVRTLCSDAEGAPAEGVVTGTDPSAGETVSRGDRITIRYQSSDCDGNGNGGGNGGGGNGGGDGGVIPGPGDGN</sequence>
<keyword evidence="3" id="KW-0328">Glycosyltransferase</keyword>
<evidence type="ECO:0000256" key="4">
    <source>
        <dbReference type="ARBA" id="ARBA00022679"/>
    </source>
</evidence>
<dbReference type="InterPro" id="IPR012338">
    <property type="entry name" value="Beta-lactam/transpept-like"/>
</dbReference>
<feature type="domain" description="PASTA" evidence="10">
    <location>
        <begin position="740"/>
        <end position="805"/>
    </location>
</feature>
<comment type="catalytic activity">
    <reaction evidence="8">
        <text>[GlcNAc-(1-&gt;4)-Mur2Ac(oyl-L-Ala-gamma-D-Glu-L-Lys-D-Ala-D-Ala)](n)-di-trans,octa-cis-undecaprenyl diphosphate + beta-D-GlcNAc-(1-&gt;4)-Mur2Ac(oyl-L-Ala-gamma-D-Glu-L-Lys-D-Ala-D-Ala)-di-trans,octa-cis-undecaprenyl diphosphate = [GlcNAc-(1-&gt;4)-Mur2Ac(oyl-L-Ala-gamma-D-Glu-L-Lys-D-Ala-D-Ala)](n+1)-di-trans,octa-cis-undecaprenyl diphosphate + di-trans,octa-cis-undecaprenyl diphosphate + H(+)</text>
        <dbReference type="Rhea" id="RHEA:23708"/>
        <dbReference type="Rhea" id="RHEA-COMP:9602"/>
        <dbReference type="Rhea" id="RHEA-COMP:9603"/>
        <dbReference type="ChEBI" id="CHEBI:15378"/>
        <dbReference type="ChEBI" id="CHEBI:58405"/>
        <dbReference type="ChEBI" id="CHEBI:60033"/>
        <dbReference type="ChEBI" id="CHEBI:78435"/>
        <dbReference type="EC" id="2.4.99.28"/>
    </reaction>
</comment>
<keyword evidence="5" id="KW-0378">Hydrolase</keyword>
<dbReference type="InterPro" id="IPR036950">
    <property type="entry name" value="PBP_transglycosylase"/>
</dbReference>
<dbReference type="InterPro" id="IPR001264">
    <property type="entry name" value="Glyco_trans_51"/>
</dbReference>
<dbReference type="Pfam" id="PF00905">
    <property type="entry name" value="Transpeptidase"/>
    <property type="match status" value="1"/>
</dbReference>
<dbReference type="Gene3D" id="3.30.10.20">
    <property type="match status" value="2"/>
</dbReference>
<evidence type="ECO:0000313" key="11">
    <source>
        <dbReference type="EMBL" id="MDJ1114870.1"/>
    </source>
</evidence>
<accession>A0ABT6ZGK1</accession>
<dbReference type="SMART" id="SM00740">
    <property type="entry name" value="PASTA"/>
    <property type="match status" value="2"/>
</dbReference>
<dbReference type="PANTHER" id="PTHR32282:SF33">
    <property type="entry name" value="PEPTIDOGLYCAN GLYCOSYLTRANSFERASE"/>
    <property type="match status" value="1"/>
</dbReference>
<dbReference type="InterPro" id="IPR005543">
    <property type="entry name" value="PASTA_dom"/>
</dbReference>
<keyword evidence="12" id="KW-1185">Reference proteome</keyword>
<dbReference type="Pfam" id="PF00912">
    <property type="entry name" value="Transgly"/>
    <property type="match status" value="1"/>
</dbReference>
<dbReference type="Proteomes" id="UP001321481">
    <property type="component" value="Unassembled WGS sequence"/>
</dbReference>
<dbReference type="Gene3D" id="3.40.710.10">
    <property type="entry name" value="DD-peptidase/beta-lactamase superfamily"/>
    <property type="match status" value="1"/>
</dbReference>
<feature type="region of interest" description="Disordered" evidence="9">
    <location>
        <begin position="870"/>
        <end position="904"/>
    </location>
</feature>
<dbReference type="Gene3D" id="1.10.3810.10">
    <property type="entry name" value="Biosynthetic peptidoglycan transglycosylase-like"/>
    <property type="match status" value="1"/>
</dbReference>
<dbReference type="EMBL" id="JASJND010000006">
    <property type="protein sequence ID" value="MDJ1114870.1"/>
    <property type="molecule type" value="Genomic_DNA"/>
</dbReference>
<dbReference type="CDD" id="cd06577">
    <property type="entry name" value="PASTA_pknB"/>
    <property type="match status" value="2"/>
</dbReference>
<name>A0ABT6ZGK1_9MICO</name>
<dbReference type="PROSITE" id="PS51178">
    <property type="entry name" value="PASTA"/>
    <property type="match status" value="2"/>
</dbReference>
<proteinExistence type="predicted"/>
<dbReference type="InterPro" id="IPR023346">
    <property type="entry name" value="Lysozyme-like_dom_sf"/>
</dbReference>
<dbReference type="SUPFAM" id="SSF56601">
    <property type="entry name" value="beta-lactamase/transpeptidase-like"/>
    <property type="match status" value="1"/>
</dbReference>
<organism evidence="11 12">
    <name type="scientific">Microbacterium dauci</name>
    <dbReference type="NCBI Taxonomy" id="3048008"/>
    <lineage>
        <taxon>Bacteria</taxon>
        <taxon>Bacillati</taxon>
        <taxon>Actinomycetota</taxon>
        <taxon>Actinomycetes</taxon>
        <taxon>Micrococcales</taxon>
        <taxon>Microbacteriaceae</taxon>
        <taxon>Microbacterium</taxon>
    </lineage>
</organism>
<keyword evidence="6" id="KW-0511">Multifunctional enzyme</keyword>
<evidence type="ECO:0000259" key="10">
    <source>
        <dbReference type="PROSITE" id="PS51178"/>
    </source>
</evidence>
<dbReference type="Pfam" id="PF03793">
    <property type="entry name" value="PASTA"/>
    <property type="match status" value="2"/>
</dbReference>
<evidence type="ECO:0000256" key="2">
    <source>
        <dbReference type="ARBA" id="ARBA00022670"/>
    </source>
</evidence>
<feature type="domain" description="PASTA" evidence="10">
    <location>
        <begin position="808"/>
        <end position="872"/>
    </location>
</feature>
<keyword evidence="2" id="KW-0645">Protease</keyword>
<comment type="catalytic activity">
    <reaction evidence="7">
        <text>Preferential cleavage: (Ac)2-L-Lys-D-Ala-|-D-Ala. Also transpeptidation of peptidyl-alanyl moieties that are N-acyl substituents of D-alanine.</text>
        <dbReference type="EC" id="3.4.16.4"/>
    </reaction>
</comment>
<evidence type="ECO:0000256" key="7">
    <source>
        <dbReference type="ARBA" id="ARBA00034000"/>
    </source>
</evidence>
<evidence type="ECO:0000256" key="3">
    <source>
        <dbReference type="ARBA" id="ARBA00022676"/>
    </source>
</evidence>
<dbReference type="SUPFAM" id="SSF53955">
    <property type="entry name" value="Lysozyme-like"/>
    <property type="match status" value="1"/>
</dbReference>
<protein>
    <submittedName>
        <fullName evidence="11">Transglycosylase domain-containing protein</fullName>
    </submittedName>
</protein>
<gene>
    <name evidence="11" type="ORF">QNI14_10450</name>
</gene>
<evidence type="ECO:0000256" key="5">
    <source>
        <dbReference type="ARBA" id="ARBA00022801"/>
    </source>
</evidence>
<dbReference type="RefSeq" id="WP_283716529.1">
    <property type="nucleotide sequence ID" value="NZ_JASJND010000006.1"/>
</dbReference>
<reference evidence="11 12" key="1">
    <citation type="submission" date="2023-05" db="EMBL/GenBank/DDBJ databases">
        <title>Microbacterium dauci sp.nov., Isolated from Carrot Rhizosphere Soil.</title>
        <authorList>
            <person name="Xiao Z."/>
            <person name="Zheng J."/>
        </authorList>
    </citation>
    <scope>NUCLEOTIDE SEQUENCE [LARGE SCALE GENOMIC DNA]</scope>
    <source>
        <strain evidence="11 12">LX3-4</strain>
    </source>
</reference>
<evidence type="ECO:0000256" key="1">
    <source>
        <dbReference type="ARBA" id="ARBA00022645"/>
    </source>
</evidence>
<evidence type="ECO:0000256" key="9">
    <source>
        <dbReference type="SAM" id="MobiDB-lite"/>
    </source>
</evidence>
<evidence type="ECO:0000256" key="8">
    <source>
        <dbReference type="ARBA" id="ARBA00049902"/>
    </source>
</evidence>
<feature type="compositionally biased region" description="Gly residues" evidence="9">
    <location>
        <begin position="878"/>
        <end position="904"/>
    </location>
</feature>
<comment type="caution">
    <text evidence="11">The sequence shown here is derived from an EMBL/GenBank/DDBJ whole genome shotgun (WGS) entry which is preliminary data.</text>
</comment>